<dbReference type="AlphaFoldDB" id="A0A9P3LA10"/>
<dbReference type="InterPro" id="IPR001461">
    <property type="entry name" value="Aspartic_peptidase_A1"/>
</dbReference>
<dbReference type="PRINTS" id="PR00792">
    <property type="entry name" value="PEPSIN"/>
</dbReference>
<evidence type="ECO:0000256" key="4">
    <source>
        <dbReference type="RuleBase" id="RU000454"/>
    </source>
</evidence>
<organism evidence="8 9">
    <name type="scientific">Phanerochaete sordida</name>
    <dbReference type="NCBI Taxonomy" id="48140"/>
    <lineage>
        <taxon>Eukaryota</taxon>
        <taxon>Fungi</taxon>
        <taxon>Dikarya</taxon>
        <taxon>Basidiomycota</taxon>
        <taxon>Agaricomycotina</taxon>
        <taxon>Agaricomycetes</taxon>
        <taxon>Polyporales</taxon>
        <taxon>Phanerochaetaceae</taxon>
        <taxon>Phanerochaete</taxon>
    </lineage>
</organism>
<keyword evidence="4" id="KW-0645">Protease</keyword>
<dbReference type="GO" id="GO:0004190">
    <property type="term" value="F:aspartic-type endopeptidase activity"/>
    <property type="evidence" value="ECO:0007669"/>
    <property type="project" value="UniProtKB-KW"/>
</dbReference>
<dbReference type="CDD" id="cd05471">
    <property type="entry name" value="pepsin_like"/>
    <property type="match status" value="1"/>
</dbReference>
<gene>
    <name evidence="8" type="ORF">PsYK624_037680</name>
</gene>
<name>A0A9P3LA10_9APHY</name>
<dbReference type="PROSITE" id="PS51767">
    <property type="entry name" value="PEPTIDASE_A1"/>
    <property type="match status" value="1"/>
</dbReference>
<feature type="chain" id="PRO_5040316803" evidence="6">
    <location>
        <begin position="26"/>
        <end position="491"/>
    </location>
</feature>
<evidence type="ECO:0000256" key="1">
    <source>
        <dbReference type="ARBA" id="ARBA00007447"/>
    </source>
</evidence>
<evidence type="ECO:0000256" key="6">
    <source>
        <dbReference type="SAM" id="SignalP"/>
    </source>
</evidence>
<feature type="active site" evidence="3">
    <location>
        <position position="309"/>
    </location>
</feature>
<evidence type="ECO:0000256" key="5">
    <source>
        <dbReference type="SAM" id="MobiDB-lite"/>
    </source>
</evidence>
<dbReference type="Pfam" id="PF00026">
    <property type="entry name" value="Asp"/>
    <property type="match status" value="1"/>
</dbReference>
<dbReference type="InterPro" id="IPR001969">
    <property type="entry name" value="Aspartic_peptidase_AS"/>
</dbReference>
<evidence type="ECO:0000259" key="7">
    <source>
        <dbReference type="PROSITE" id="PS51767"/>
    </source>
</evidence>
<dbReference type="OrthoDB" id="771136at2759"/>
<keyword evidence="4" id="KW-0378">Hydrolase</keyword>
<keyword evidence="6" id="KW-0732">Signal</keyword>
<feature type="active site" evidence="3">
    <location>
        <position position="115"/>
    </location>
</feature>
<comment type="caution">
    <text evidence="8">The sequence shown here is derived from an EMBL/GenBank/DDBJ whole genome shotgun (WGS) entry which is preliminary data.</text>
</comment>
<reference evidence="8 9" key="1">
    <citation type="submission" date="2021-08" db="EMBL/GenBank/DDBJ databases">
        <title>Draft Genome Sequence of Phanerochaete sordida strain YK-624.</title>
        <authorList>
            <person name="Mori T."/>
            <person name="Dohra H."/>
            <person name="Suzuki T."/>
            <person name="Kawagishi H."/>
            <person name="Hirai H."/>
        </authorList>
    </citation>
    <scope>NUCLEOTIDE SEQUENCE [LARGE SCALE GENOMIC DNA]</scope>
    <source>
        <strain evidence="8 9">YK-624</strain>
    </source>
</reference>
<sequence>MLSPPPSAIPLGLLLLSLGLSGTDARATPHPPSPGLVSRTIDIVRRANVQRSAEDALSWLEQNRLATHAKYGVGAAGNQKRASGLNLLTDVQLDSTYFGSIAVGTPPTSFDVILDTGSSDLWLASGSSDTRSTRGITLFEPETSSTFQDLGKEFGITYGSGSAQGVLGEDRVLFSGFEVNQTFGLVNQTSQQLLTAPISGLMGLGFQTIAASGATPFWQSLAETSGALDSPLFAFQLTRFTNDSNAQQLEAGGTFTLGATNSSLFTGDIDYQDIPDGATGYWIQQLTGLKVNGQSINLPTGSNGWAAIDTGTTGVGVPSDTLQAIFSAIPNSQQGSGQSSGYYLYPCSTQVTVEVTWGSSSKSWTISPADFALQQVDQDTCAGAFFEIPTQGTSAPPFIFGDTFLKNVYSVFRSSPASVGFAQLSSESIAMNGANGAAPSATIGSVQSVTPTNTGSSGSGSGSSNGSGRASAVSASAVLASTVLGALAVLL</sequence>
<proteinExistence type="inferred from homology"/>
<dbReference type="FunFam" id="2.40.70.10:FF:000008">
    <property type="entry name" value="Cathepsin D"/>
    <property type="match status" value="1"/>
</dbReference>
<evidence type="ECO:0000256" key="3">
    <source>
        <dbReference type="PIRSR" id="PIRSR601461-1"/>
    </source>
</evidence>
<comment type="similarity">
    <text evidence="1 4">Belongs to the peptidase A1 family.</text>
</comment>
<dbReference type="InterPro" id="IPR034164">
    <property type="entry name" value="Pepsin-like_dom"/>
</dbReference>
<dbReference type="GO" id="GO:0006508">
    <property type="term" value="P:proteolysis"/>
    <property type="evidence" value="ECO:0007669"/>
    <property type="project" value="UniProtKB-KW"/>
</dbReference>
<feature type="region of interest" description="Disordered" evidence="5">
    <location>
        <begin position="442"/>
        <end position="466"/>
    </location>
</feature>
<keyword evidence="2 4" id="KW-0064">Aspartyl protease</keyword>
<dbReference type="InterPro" id="IPR033121">
    <property type="entry name" value="PEPTIDASE_A1"/>
</dbReference>
<dbReference type="SUPFAM" id="SSF50630">
    <property type="entry name" value="Acid proteases"/>
    <property type="match status" value="1"/>
</dbReference>
<evidence type="ECO:0000256" key="2">
    <source>
        <dbReference type="ARBA" id="ARBA00022750"/>
    </source>
</evidence>
<protein>
    <submittedName>
        <fullName evidence="8">Aspartic peptidase domain-containing protein</fullName>
    </submittedName>
</protein>
<dbReference type="PANTHER" id="PTHR47966:SF6">
    <property type="entry name" value="PEPTIDASE A1 DOMAIN-CONTAINING PROTEIN"/>
    <property type="match status" value="1"/>
</dbReference>
<evidence type="ECO:0000313" key="9">
    <source>
        <dbReference type="Proteomes" id="UP000703269"/>
    </source>
</evidence>
<dbReference type="EMBL" id="BPQB01000007">
    <property type="protein sequence ID" value="GJE87685.1"/>
    <property type="molecule type" value="Genomic_DNA"/>
</dbReference>
<feature type="domain" description="Peptidase A1" evidence="7">
    <location>
        <begin position="97"/>
        <end position="422"/>
    </location>
</feature>
<evidence type="ECO:0000313" key="8">
    <source>
        <dbReference type="EMBL" id="GJE87685.1"/>
    </source>
</evidence>
<feature type="signal peptide" evidence="6">
    <location>
        <begin position="1"/>
        <end position="25"/>
    </location>
</feature>
<dbReference type="PROSITE" id="PS00141">
    <property type="entry name" value="ASP_PROTEASE"/>
    <property type="match status" value="1"/>
</dbReference>
<keyword evidence="9" id="KW-1185">Reference proteome</keyword>
<dbReference type="PANTHER" id="PTHR47966">
    <property type="entry name" value="BETA-SITE APP-CLEAVING ENZYME, ISOFORM A-RELATED"/>
    <property type="match status" value="1"/>
</dbReference>
<dbReference type="Proteomes" id="UP000703269">
    <property type="component" value="Unassembled WGS sequence"/>
</dbReference>
<dbReference type="InterPro" id="IPR021109">
    <property type="entry name" value="Peptidase_aspartic_dom_sf"/>
</dbReference>
<dbReference type="Gene3D" id="2.40.70.10">
    <property type="entry name" value="Acid Proteases"/>
    <property type="match status" value="2"/>
</dbReference>
<accession>A0A9P3LA10</accession>